<keyword evidence="3" id="KW-1185">Reference proteome</keyword>
<dbReference type="PROSITE" id="PS50206">
    <property type="entry name" value="RHODANESE_3"/>
    <property type="match status" value="1"/>
</dbReference>
<dbReference type="PANTHER" id="PTHR43031:SF18">
    <property type="entry name" value="RHODANESE-RELATED SULFURTRANSFERASES"/>
    <property type="match status" value="1"/>
</dbReference>
<evidence type="ECO:0000313" key="3">
    <source>
        <dbReference type="Proteomes" id="UP001370590"/>
    </source>
</evidence>
<dbReference type="EMBL" id="JAWMWH010000001">
    <property type="protein sequence ID" value="MEJ6400537.1"/>
    <property type="molecule type" value="Genomic_DNA"/>
</dbReference>
<dbReference type="SMART" id="SM00450">
    <property type="entry name" value="RHOD"/>
    <property type="match status" value="1"/>
</dbReference>
<accession>A0ABU8SKU9</accession>
<dbReference type="Pfam" id="PF00581">
    <property type="entry name" value="Rhodanese"/>
    <property type="match status" value="1"/>
</dbReference>
<dbReference type="PANTHER" id="PTHR43031">
    <property type="entry name" value="FAD-DEPENDENT OXIDOREDUCTASE"/>
    <property type="match status" value="1"/>
</dbReference>
<evidence type="ECO:0000313" key="2">
    <source>
        <dbReference type="EMBL" id="MEJ6400537.1"/>
    </source>
</evidence>
<protein>
    <submittedName>
        <fullName evidence="2">Rhodanese-like domain-containing protein</fullName>
    </submittedName>
</protein>
<comment type="caution">
    <text evidence="2">The sequence shown here is derived from an EMBL/GenBank/DDBJ whole genome shotgun (WGS) entry which is preliminary data.</text>
</comment>
<organism evidence="2 3">
    <name type="scientific">Nicoliella lavandulae</name>
    <dbReference type="NCBI Taxonomy" id="3082954"/>
    <lineage>
        <taxon>Bacteria</taxon>
        <taxon>Bacillati</taxon>
        <taxon>Bacillota</taxon>
        <taxon>Bacilli</taxon>
        <taxon>Lactobacillales</taxon>
        <taxon>Lactobacillaceae</taxon>
        <taxon>Nicoliella</taxon>
    </lineage>
</organism>
<dbReference type="SUPFAM" id="SSF52821">
    <property type="entry name" value="Rhodanese/Cell cycle control phosphatase"/>
    <property type="match status" value="1"/>
</dbReference>
<dbReference type="InterPro" id="IPR001763">
    <property type="entry name" value="Rhodanese-like_dom"/>
</dbReference>
<dbReference type="Proteomes" id="UP001370590">
    <property type="component" value="Unassembled WGS sequence"/>
</dbReference>
<dbReference type="InterPro" id="IPR050229">
    <property type="entry name" value="GlpE_sulfurtransferase"/>
</dbReference>
<feature type="domain" description="Rhodanese" evidence="1">
    <location>
        <begin position="40"/>
        <end position="125"/>
    </location>
</feature>
<dbReference type="Gene3D" id="3.40.250.10">
    <property type="entry name" value="Rhodanese-like domain"/>
    <property type="match status" value="1"/>
</dbReference>
<dbReference type="InterPro" id="IPR036873">
    <property type="entry name" value="Rhodanese-like_dom_sf"/>
</dbReference>
<dbReference type="CDD" id="cd00158">
    <property type="entry name" value="RHOD"/>
    <property type="match status" value="1"/>
</dbReference>
<dbReference type="RefSeq" id="WP_339960342.1">
    <property type="nucleotide sequence ID" value="NZ_JAWMWH010000001.1"/>
</dbReference>
<name>A0ABU8SKU9_9LACO</name>
<gene>
    <name evidence="2" type="ORF">R4146_05115</name>
</gene>
<sequence length="128" mass="15112">MTFLITLILILIVWGAWFLFNRYRLKQVANVIDADQFNEVKRRAQIIDVRERRDFNAGHILGARSIPYSTFRQFYGEIRPDLPVILYDQGQTVSARAAMFLHKKGYRKIFVLKSGYRNWNGKTKKRDA</sequence>
<proteinExistence type="predicted"/>
<reference evidence="2 3" key="1">
    <citation type="submission" date="2023-10" db="EMBL/GenBank/DDBJ databases">
        <title>Nicoliella lavandulae sp. nov. isolated from Lavandula angustifolia flowers.</title>
        <authorList>
            <person name="Alcantara C."/>
            <person name="Zuniga M."/>
            <person name="Landete J.M."/>
            <person name="Monedero V."/>
        </authorList>
    </citation>
    <scope>NUCLEOTIDE SEQUENCE [LARGE SCALE GENOMIC DNA]</scope>
    <source>
        <strain evidence="2 3">Es01</strain>
    </source>
</reference>
<evidence type="ECO:0000259" key="1">
    <source>
        <dbReference type="PROSITE" id="PS50206"/>
    </source>
</evidence>